<gene>
    <name evidence="2" type="ORF">LCGC14_1290390</name>
</gene>
<accession>A0A0F9KUB7</accession>
<name>A0A0F9KUB7_9ZZZZ</name>
<dbReference type="InterPro" id="IPR036527">
    <property type="entry name" value="SCP2_sterol-bd_dom_sf"/>
</dbReference>
<protein>
    <submittedName>
        <fullName evidence="2">Uncharacterized protein</fullName>
    </submittedName>
</protein>
<feature type="coiled-coil region" evidence="1">
    <location>
        <begin position="227"/>
        <end position="264"/>
    </location>
</feature>
<evidence type="ECO:0000313" key="2">
    <source>
        <dbReference type="EMBL" id="KKM85308.1"/>
    </source>
</evidence>
<dbReference type="EMBL" id="LAZR01007433">
    <property type="protein sequence ID" value="KKM85308.1"/>
    <property type="molecule type" value="Genomic_DNA"/>
</dbReference>
<dbReference type="AlphaFoldDB" id="A0A0F9KUB7"/>
<evidence type="ECO:0000256" key="1">
    <source>
        <dbReference type="SAM" id="Coils"/>
    </source>
</evidence>
<dbReference type="Gene3D" id="3.30.1050.10">
    <property type="entry name" value="SCP2 sterol-binding domain"/>
    <property type="match status" value="1"/>
</dbReference>
<keyword evidence="1" id="KW-0175">Coiled coil</keyword>
<reference evidence="2" key="1">
    <citation type="journal article" date="2015" name="Nature">
        <title>Complex archaea that bridge the gap between prokaryotes and eukaryotes.</title>
        <authorList>
            <person name="Spang A."/>
            <person name="Saw J.H."/>
            <person name="Jorgensen S.L."/>
            <person name="Zaremba-Niedzwiedzka K."/>
            <person name="Martijn J."/>
            <person name="Lind A.E."/>
            <person name="van Eijk R."/>
            <person name="Schleper C."/>
            <person name="Guy L."/>
            <person name="Ettema T.J."/>
        </authorList>
    </citation>
    <scope>NUCLEOTIDE SEQUENCE</scope>
</reference>
<dbReference type="SUPFAM" id="SSF55718">
    <property type="entry name" value="SCP-like"/>
    <property type="match status" value="1"/>
</dbReference>
<organism evidence="2">
    <name type="scientific">marine sediment metagenome</name>
    <dbReference type="NCBI Taxonomy" id="412755"/>
    <lineage>
        <taxon>unclassified sequences</taxon>
        <taxon>metagenomes</taxon>
        <taxon>ecological metagenomes</taxon>
    </lineage>
</organism>
<sequence>MQKEIIQNELNKVNLLKNALIKLFSKTEKIYFSSNELDEIFITLFNSKPTADEKEYKFIGLIAQIPEVMVLTYKEDGYFLILKKNIQLPEYLGEILAEEDIIINHFELIKQHTILDDQIKEISKKNEFKIQWIITDSNKKYWTILKNNVFEYGGGIIKDPSVTVTMSEDKALTFFYHGRTILPELDIKGKRYQIVLFAQICERVFFTVKHPLGHGIIERLLATGYFKKENEREEEHKREQQLKLEEEERETKRKQVIIEKLEKEKKLREREMVYNNIISYFEDLTKIYDEIKIKELQKKLPQEIQENFSVIFDKSFIALIEEMIMNKDINARIRSESLTFITGDENSKPDRLKEIISSEDVKEIIVLRGGDWKIEENQSVFYFKVKVKNNSKFVITNIQIVLTSIPTGLISKSDNYKIDALNPKTFESPTFKFTAKDSCVGDFIKGIVLFTDHMGNQQTFNINPFRIEYVCNLLVPKLITEEDYEKNTAIMEEKKIVFDCNLAPDKLESEITEILEHNNFYILKNPQGLTSSDFRKFKAYAEGKYDKQDVALSIIMQKLTDQADKLIIKAMSNKEEKIIDLLKDISIKCSSLKSSSEDSMQLEIICKNCSCIIKLADYMKLKDTVVCEACGEDIEIPKY</sequence>
<proteinExistence type="predicted"/>
<comment type="caution">
    <text evidence="2">The sequence shown here is derived from an EMBL/GenBank/DDBJ whole genome shotgun (WGS) entry which is preliminary data.</text>
</comment>